<feature type="region of interest" description="Disordered" evidence="1">
    <location>
        <begin position="95"/>
        <end position="119"/>
    </location>
</feature>
<sequence length="264" mass="30335">MKTKRRYELSCEIGDCRRFLIFSAGKMKLKVVYRKVSDYIRHDLKEIVLPSSLPDPPHVVKRRKLTWHERFLVLKEASRLYAASWVRDIGPELRPNDYKKQGDAEPKKQAKDTEKEPSVLEDLAVAARGGMETLRPALHRVYMTRASNYKDALASFIKGYHEGVQQVMQSKEESQQLPCETAVGRTQVTRNFCDETDDILSDSHTAYSDYISQGLFLSTSWIIAEIPFICQGLRRLFQPTGKIDEPLMQERPLSILNVAKSLKD</sequence>
<reference evidence="2 3" key="1">
    <citation type="submission" date="2021-03" db="EMBL/GenBank/DDBJ databases">
        <authorList>
            <person name="King G.J."/>
            <person name="Bancroft I."/>
            <person name="Baten A."/>
            <person name="Bloomfield J."/>
            <person name="Borpatragohain P."/>
            <person name="He Z."/>
            <person name="Irish N."/>
            <person name="Irwin J."/>
            <person name="Liu K."/>
            <person name="Mauleon R.P."/>
            <person name="Moore J."/>
            <person name="Morris R."/>
            <person name="Ostergaard L."/>
            <person name="Wang B."/>
            <person name="Wells R."/>
        </authorList>
    </citation>
    <scope>NUCLEOTIDE SEQUENCE [LARGE SCALE GENOMIC DNA]</scope>
    <source>
        <strain evidence="2">R-o-18</strain>
        <tissue evidence="2">Leaf</tissue>
    </source>
</reference>
<organism evidence="2 3">
    <name type="scientific">Brassica rapa subsp. trilocularis</name>
    <dbReference type="NCBI Taxonomy" id="1813537"/>
    <lineage>
        <taxon>Eukaryota</taxon>
        <taxon>Viridiplantae</taxon>
        <taxon>Streptophyta</taxon>
        <taxon>Embryophyta</taxon>
        <taxon>Tracheophyta</taxon>
        <taxon>Spermatophyta</taxon>
        <taxon>Magnoliopsida</taxon>
        <taxon>eudicotyledons</taxon>
        <taxon>Gunneridae</taxon>
        <taxon>Pentapetalae</taxon>
        <taxon>rosids</taxon>
        <taxon>malvids</taxon>
        <taxon>Brassicales</taxon>
        <taxon>Brassicaceae</taxon>
        <taxon>Brassiceae</taxon>
        <taxon>Brassica</taxon>
    </lineage>
</organism>
<dbReference type="EMBL" id="JADBGQ010000010">
    <property type="protein sequence ID" value="KAG5377285.1"/>
    <property type="molecule type" value="Genomic_DNA"/>
</dbReference>
<feature type="compositionally biased region" description="Basic and acidic residues" evidence="1">
    <location>
        <begin position="95"/>
        <end position="118"/>
    </location>
</feature>
<keyword evidence="3" id="KW-1185">Reference proteome</keyword>
<name>A0ABQ7KUZ5_BRACM</name>
<evidence type="ECO:0000313" key="3">
    <source>
        <dbReference type="Proteomes" id="UP000823674"/>
    </source>
</evidence>
<evidence type="ECO:0000313" key="2">
    <source>
        <dbReference type="EMBL" id="KAG5377285.1"/>
    </source>
</evidence>
<gene>
    <name evidence="2" type="primary">A10p037320.1_BraROA</name>
    <name evidence="2" type="ORF">IGI04_041881</name>
</gene>
<accession>A0ABQ7KUZ5</accession>
<evidence type="ECO:0008006" key="4">
    <source>
        <dbReference type="Google" id="ProtNLM"/>
    </source>
</evidence>
<comment type="caution">
    <text evidence="2">The sequence shown here is derived from an EMBL/GenBank/DDBJ whole genome shotgun (WGS) entry which is preliminary data.</text>
</comment>
<dbReference type="PANTHER" id="PTHR36064">
    <property type="entry name" value="EMBRYO DEFECTIVE 2735"/>
    <property type="match status" value="1"/>
</dbReference>
<proteinExistence type="predicted"/>
<dbReference type="Proteomes" id="UP000823674">
    <property type="component" value="Chromosome A10"/>
</dbReference>
<evidence type="ECO:0000256" key="1">
    <source>
        <dbReference type="SAM" id="MobiDB-lite"/>
    </source>
</evidence>
<protein>
    <recommendedName>
        <fullName evidence="4">Exocyst subunit Exo70 family protein</fullName>
    </recommendedName>
</protein>